<dbReference type="GO" id="GO:0000049">
    <property type="term" value="F:tRNA binding"/>
    <property type="evidence" value="ECO:0007669"/>
    <property type="project" value="UniProtKB-UniRule"/>
</dbReference>
<keyword evidence="2" id="KW-0963">Cytoplasm</keyword>
<dbReference type="EC" id="3.1.1.96" evidence="2"/>
<dbReference type="GO" id="GO:0019478">
    <property type="term" value="P:D-amino acid catabolic process"/>
    <property type="evidence" value="ECO:0007669"/>
    <property type="project" value="UniProtKB-UniRule"/>
</dbReference>
<dbReference type="GO" id="GO:0043908">
    <property type="term" value="F:Ser(Gly)-tRNA(Ala) hydrolase activity"/>
    <property type="evidence" value="ECO:0007669"/>
    <property type="project" value="UniProtKB-UniRule"/>
</dbReference>
<dbReference type="OrthoDB" id="9801395at2"/>
<feature type="short sequence motif" description="Gly-cisPro motif, important for rejection of L-amino acids" evidence="2">
    <location>
        <begin position="137"/>
        <end position="138"/>
    </location>
</feature>
<dbReference type="GO" id="GO:0005737">
    <property type="term" value="C:cytoplasm"/>
    <property type="evidence" value="ECO:0007669"/>
    <property type="project" value="UniProtKB-SubCell"/>
</dbReference>
<dbReference type="SUPFAM" id="SSF69500">
    <property type="entry name" value="DTD-like"/>
    <property type="match status" value="1"/>
</dbReference>
<dbReference type="CDD" id="cd00563">
    <property type="entry name" value="Dtyr_deacylase"/>
    <property type="match status" value="1"/>
</dbReference>
<keyword evidence="2" id="KW-0820">tRNA-binding</keyword>
<protein>
    <recommendedName>
        <fullName evidence="2">D-aminoacyl-tRNA deacylase</fullName>
        <shortName evidence="2">DTD</shortName>
        <ecNumber evidence="2">3.1.1.96</ecNumber>
    </recommendedName>
    <alternativeName>
        <fullName evidence="2">Gly-tRNA(Ala) deacylase</fullName>
        <ecNumber evidence="2">3.1.1.-</ecNumber>
    </alternativeName>
</protein>
<evidence type="ECO:0000313" key="3">
    <source>
        <dbReference type="EMBL" id="CRZ35363.1"/>
    </source>
</evidence>
<comment type="function">
    <text evidence="2">An aminoacyl-tRNA editing enzyme that deacylates mischarged D-aminoacyl-tRNAs. Also deacylates mischarged glycyl-tRNA(Ala), protecting cells against glycine mischarging by AlaRS. Acts via tRNA-based rather than protein-based catalysis; rejects L-amino acids rather than detecting D-amino acids in the active site. By recycling D-aminoacyl-tRNA to D-amino acids and free tRNA molecules, this enzyme counteracts the toxicity associated with the formation of D-aminoacyl-tRNA entities in vivo and helps enforce protein L-homochirality.</text>
</comment>
<dbReference type="NCBIfam" id="TIGR00256">
    <property type="entry name" value="D-aminoacyl-tRNA deacylase"/>
    <property type="match status" value="1"/>
</dbReference>
<dbReference type="InterPro" id="IPR003732">
    <property type="entry name" value="Daa-tRNA_deacyls_DTD"/>
</dbReference>
<comment type="domain">
    <text evidence="2">A Gly-cisPro motif from one monomer fits into the active site of the other monomer to allow specific chiral rejection of L-amino acids.</text>
</comment>
<sequence>MRVLIQRVLEAKVEVEGRCTGKIGKGFLIFLGVGQNDDKQIADRYIDKILKLRIFADDNGKTNLSLQDVQGEVLVVSQFTLYADCRKGNRPDFLKAAGASKAKEIYEYFLEQIKERLGNVESGEFGADMKVFLINDGPFTIILDEDLI</sequence>
<proteinExistence type="inferred from homology"/>
<dbReference type="EMBL" id="CVTD020000024">
    <property type="protein sequence ID" value="CRZ35363.1"/>
    <property type="molecule type" value="Genomic_DNA"/>
</dbReference>
<keyword evidence="2" id="KW-0694">RNA-binding</keyword>
<comment type="similarity">
    <text evidence="1 2">Belongs to the DTD family.</text>
</comment>
<dbReference type="FunFam" id="3.50.80.10:FF:000001">
    <property type="entry name" value="D-aminoacyl-tRNA deacylase"/>
    <property type="match status" value="1"/>
</dbReference>
<dbReference type="HAMAP" id="MF_00518">
    <property type="entry name" value="Deacylase_Dtd"/>
    <property type="match status" value="1"/>
</dbReference>
<dbReference type="GO" id="GO:0106026">
    <property type="term" value="F:Gly-tRNA(Ala) deacylase activity"/>
    <property type="evidence" value="ECO:0007669"/>
    <property type="project" value="UniProtKB-UniRule"/>
</dbReference>
<dbReference type="Proteomes" id="UP000236497">
    <property type="component" value="Unassembled WGS sequence"/>
</dbReference>
<dbReference type="PANTHER" id="PTHR10472:SF5">
    <property type="entry name" value="D-AMINOACYL-TRNA DEACYLASE 1"/>
    <property type="match status" value="1"/>
</dbReference>
<comment type="subcellular location">
    <subcellularLocation>
        <location evidence="2">Cytoplasm</location>
    </subcellularLocation>
</comment>
<comment type="subunit">
    <text evidence="2">Homodimer.</text>
</comment>
<comment type="catalytic activity">
    <reaction evidence="2">
        <text>a D-aminoacyl-tRNA + H2O = a tRNA + a D-alpha-amino acid + H(+)</text>
        <dbReference type="Rhea" id="RHEA:13953"/>
        <dbReference type="Rhea" id="RHEA-COMP:10123"/>
        <dbReference type="Rhea" id="RHEA-COMP:10124"/>
        <dbReference type="ChEBI" id="CHEBI:15377"/>
        <dbReference type="ChEBI" id="CHEBI:15378"/>
        <dbReference type="ChEBI" id="CHEBI:59871"/>
        <dbReference type="ChEBI" id="CHEBI:78442"/>
        <dbReference type="ChEBI" id="CHEBI:79333"/>
        <dbReference type="EC" id="3.1.1.96"/>
    </reaction>
</comment>
<evidence type="ECO:0000256" key="1">
    <source>
        <dbReference type="ARBA" id="ARBA00009673"/>
    </source>
</evidence>
<evidence type="ECO:0000313" key="4">
    <source>
        <dbReference type="Proteomes" id="UP000236497"/>
    </source>
</evidence>
<dbReference type="PANTHER" id="PTHR10472">
    <property type="entry name" value="D-TYROSYL-TRNA TYR DEACYLASE"/>
    <property type="match status" value="1"/>
</dbReference>
<keyword evidence="4" id="KW-1185">Reference proteome</keyword>
<dbReference type="AlphaFoldDB" id="A0A0H5SYA0"/>
<dbReference type="Pfam" id="PF02580">
    <property type="entry name" value="Tyr_Deacylase"/>
    <property type="match status" value="1"/>
</dbReference>
<reference evidence="3 4" key="1">
    <citation type="submission" date="2015-06" db="EMBL/GenBank/DDBJ databases">
        <authorList>
            <person name="Wibberg Daniel"/>
        </authorList>
    </citation>
    <scope>NUCLEOTIDE SEQUENCE [LARGE SCALE GENOMIC DNA]</scope>
    <source>
        <strain evidence="3 4">T3/55T</strain>
    </source>
</reference>
<accession>A0A0H5SYA0</accession>
<evidence type="ECO:0000256" key="2">
    <source>
        <dbReference type="HAMAP-Rule" id="MF_00518"/>
    </source>
</evidence>
<dbReference type="GO" id="GO:0051500">
    <property type="term" value="F:D-tyrosyl-tRNA(Tyr) deacylase activity"/>
    <property type="evidence" value="ECO:0007669"/>
    <property type="project" value="TreeGrafter"/>
</dbReference>
<dbReference type="InterPro" id="IPR023509">
    <property type="entry name" value="DTD-like_sf"/>
</dbReference>
<comment type="catalytic activity">
    <reaction evidence="2">
        <text>glycyl-tRNA(Ala) + H2O = tRNA(Ala) + glycine + H(+)</text>
        <dbReference type="Rhea" id="RHEA:53744"/>
        <dbReference type="Rhea" id="RHEA-COMP:9657"/>
        <dbReference type="Rhea" id="RHEA-COMP:13640"/>
        <dbReference type="ChEBI" id="CHEBI:15377"/>
        <dbReference type="ChEBI" id="CHEBI:15378"/>
        <dbReference type="ChEBI" id="CHEBI:57305"/>
        <dbReference type="ChEBI" id="CHEBI:78442"/>
        <dbReference type="ChEBI" id="CHEBI:78522"/>
    </reaction>
</comment>
<gene>
    <name evidence="2" type="primary">dtd</name>
    <name evidence="3" type="ORF">HHT355_2166</name>
</gene>
<dbReference type="EC" id="3.1.1.-" evidence="2"/>
<name>A0A0H5SYA0_HERHM</name>
<organism evidence="3 4">
    <name type="scientific">Herbinix hemicellulosilytica</name>
    <dbReference type="NCBI Taxonomy" id="1564487"/>
    <lineage>
        <taxon>Bacteria</taxon>
        <taxon>Bacillati</taxon>
        <taxon>Bacillota</taxon>
        <taxon>Clostridia</taxon>
        <taxon>Lachnospirales</taxon>
        <taxon>Lachnospiraceae</taxon>
        <taxon>Herbinix</taxon>
    </lineage>
</organism>
<dbReference type="Gene3D" id="3.50.80.10">
    <property type="entry name" value="D-tyrosyl-tRNA(Tyr) deacylase"/>
    <property type="match status" value="1"/>
</dbReference>
<dbReference type="RefSeq" id="WP_103203526.1">
    <property type="nucleotide sequence ID" value="NZ_CVTD020000024.1"/>
</dbReference>
<keyword evidence="2" id="KW-0378">Hydrolase</keyword>